<keyword evidence="2" id="KW-1185">Reference proteome</keyword>
<sequence>MEPIPVEKRAKIIDEARKGSLHELSILAKAWYSLPNAMDDGIPSIFFHHLSSSLAEVPTEPNSDIIDIEATEVGSEEDPVLISTKRAFWSLWGITYFAALFSSFDQDPYGPEFVQAWPGIFKWSAFLYTSQVQISSTDHGSNSTPTDRAAVRGATRDVIAGSWSALASSEAARKRMLETHGVLDIATRLWIFEDNEDVARSTPFAEGFTFGSVLIELLMHDGDAEKLEYIISAAGGDLDRIAQTLLRRLKKDFNSSKFASLPHNSTMLFLLVRQFCDIQKPEPFLKNGAISICVKLLLRTAFVLNQPDADISSNMKGHYVRLMLLASGFLHNFLDHGNGVPWVLQAINAGLLTAFIECSPMYENLENEDYITVSFAITKILPRYLAYICVVRVMNTAFERLGKTEQFLLLPETKAWEGINALALLTGRRMCVVGRVEDISKESTKCSNPQCEKVGIRGDFKRCAKCEVALYCSKACQTVHWKLKASASGHKHVCNDPRDVHSAEGENMCLLDYEYLRYLSVSESSYSLACLRQLKATRYPSARLRNLVVIINYDIIPITYQLCPRSEWAKIYLYGQTLDPPKNSKTDVQTIIVAVIPAGRVPAWKIVRISGEFLNLDPDLDQNSGEADSESSVDSTGNGTVHWLDRDAEIRRKYYCGV</sequence>
<name>A0ACD3ATT3_9AGAR</name>
<accession>A0ACD3ATT3</accession>
<evidence type="ECO:0000313" key="2">
    <source>
        <dbReference type="Proteomes" id="UP000308600"/>
    </source>
</evidence>
<reference evidence="1 2" key="1">
    <citation type="journal article" date="2019" name="Nat. Ecol. Evol.">
        <title>Megaphylogeny resolves global patterns of mushroom evolution.</title>
        <authorList>
            <person name="Varga T."/>
            <person name="Krizsan K."/>
            <person name="Foldi C."/>
            <person name="Dima B."/>
            <person name="Sanchez-Garcia M."/>
            <person name="Sanchez-Ramirez S."/>
            <person name="Szollosi G.J."/>
            <person name="Szarkandi J.G."/>
            <person name="Papp V."/>
            <person name="Albert L."/>
            <person name="Andreopoulos W."/>
            <person name="Angelini C."/>
            <person name="Antonin V."/>
            <person name="Barry K.W."/>
            <person name="Bougher N.L."/>
            <person name="Buchanan P."/>
            <person name="Buyck B."/>
            <person name="Bense V."/>
            <person name="Catcheside P."/>
            <person name="Chovatia M."/>
            <person name="Cooper J."/>
            <person name="Damon W."/>
            <person name="Desjardin D."/>
            <person name="Finy P."/>
            <person name="Geml J."/>
            <person name="Haridas S."/>
            <person name="Hughes K."/>
            <person name="Justo A."/>
            <person name="Karasinski D."/>
            <person name="Kautmanova I."/>
            <person name="Kiss B."/>
            <person name="Kocsube S."/>
            <person name="Kotiranta H."/>
            <person name="LaButti K.M."/>
            <person name="Lechner B.E."/>
            <person name="Liimatainen K."/>
            <person name="Lipzen A."/>
            <person name="Lukacs Z."/>
            <person name="Mihaltcheva S."/>
            <person name="Morgado L.N."/>
            <person name="Niskanen T."/>
            <person name="Noordeloos M.E."/>
            <person name="Ohm R.A."/>
            <person name="Ortiz-Santana B."/>
            <person name="Ovrebo C."/>
            <person name="Racz N."/>
            <person name="Riley R."/>
            <person name="Savchenko A."/>
            <person name="Shiryaev A."/>
            <person name="Soop K."/>
            <person name="Spirin V."/>
            <person name="Szebenyi C."/>
            <person name="Tomsovsky M."/>
            <person name="Tulloss R.E."/>
            <person name="Uehling J."/>
            <person name="Grigoriev I.V."/>
            <person name="Vagvolgyi C."/>
            <person name="Papp T."/>
            <person name="Martin F.M."/>
            <person name="Miettinen O."/>
            <person name="Hibbett D.S."/>
            <person name="Nagy L.G."/>
        </authorList>
    </citation>
    <scope>NUCLEOTIDE SEQUENCE [LARGE SCALE GENOMIC DNA]</scope>
    <source>
        <strain evidence="1 2">NL-1719</strain>
    </source>
</reference>
<organism evidence="1 2">
    <name type="scientific">Pluteus cervinus</name>
    <dbReference type="NCBI Taxonomy" id="181527"/>
    <lineage>
        <taxon>Eukaryota</taxon>
        <taxon>Fungi</taxon>
        <taxon>Dikarya</taxon>
        <taxon>Basidiomycota</taxon>
        <taxon>Agaricomycotina</taxon>
        <taxon>Agaricomycetes</taxon>
        <taxon>Agaricomycetidae</taxon>
        <taxon>Agaricales</taxon>
        <taxon>Pluteineae</taxon>
        <taxon>Pluteaceae</taxon>
        <taxon>Pluteus</taxon>
    </lineage>
</organism>
<dbReference type="EMBL" id="ML208340">
    <property type="protein sequence ID" value="TFK68981.1"/>
    <property type="molecule type" value="Genomic_DNA"/>
</dbReference>
<proteinExistence type="predicted"/>
<dbReference type="Proteomes" id="UP000308600">
    <property type="component" value="Unassembled WGS sequence"/>
</dbReference>
<protein>
    <submittedName>
        <fullName evidence="1">Uncharacterized protein</fullName>
    </submittedName>
</protein>
<evidence type="ECO:0000313" key="1">
    <source>
        <dbReference type="EMBL" id="TFK68981.1"/>
    </source>
</evidence>
<gene>
    <name evidence="1" type="ORF">BDN72DRAFT_959912</name>
</gene>